<sequence>MFENIAYGGHALGTVVGIILLALLLADEPVFLKTKYLIQKYDKNN</sequence>
<reference evidence="2 3" key="1">
    <citation type="journal article" date="2013" name="Nature">
        <title>Anaerobic oxidation of methane coupled to nitrate reduction in a novel archaeal lineage.</title>
        <authorList>
            <person name="Haroon M.F."/>
            <person name="Hu S."/>
            <person name="Shi Y."/>
            <person name="Imelfort M."/>
            <person name="Keller J."/>
            <person name="Hugenholtz P."/>
            <person name="Yuan Z."/>
            <person name="Tyson G.W."/>
        </authorList>
    </citation>
    <scope>NUCLEOTIDE SEQUENCE [LARGE SCALE GENOMIC DNA]</scope>
    <source>
        <strain evidence="2 3">ANME-2d</strain>
    </source>
</reference>
<keyword evidence="1" id="KW-0472">Membrane</keyword>
<keyword evidence="1" id="KW-1133">Transmembrane helix</keyword>
<keyword evidence="3" id="KW-1185">Reference proteome</keyword>
<evidence type="ECO:0000256" key="1">
    <source>
        <dbReference type="SAM" id="Phobius"/>
    </source>
</evidence>
<evidence type="ECO:0000313" key="2">
    <source>
        <dbReference type="EMBL" id="KCZ71273.1"/>
    </source>
</evidence>
<gene>
    <name evidence="2" type="ORF">ANME2D_02475</name>
</gene>
<feature type="transmembrane region" description="Helical" evidence="1">
    <location>
        <begin position="6"/>
        <end position="26"/>
    </location>
</feature>
<accession>A0A062V3R4</accession>
<comment type="caution">
    <text evidence="2">The sequence shown here is derived from an EMBL/GenBank/DDBJ whole genome shotgun (WGS) entry which is preliminary data.</text>
</comment>
<dbReference type="Proteomes" id="UP000027153">
    <property type="component" value="Unassembled WGS sequence"/>
</dbReference>
<proteinExistence type="predicted"/>
<keyword evidence="1" id="KW-0812">Transmembrane</keyword>
<name>A0A062V3R4_9EURY</name>
<protein>
    <submittedName>
        <fullName evidence="2">Uncharacterized protein</fullName>
    </submittedName>
</protein>
<dbReference type="EMBL" id="JMIY01000006">
    <property type="protein sequence ID" value="KCZ71273.1"/>
    <property type="molecule type" value="Genomic_DNA"/>
</dbReference>
<dbReference type="AlphaFoldDB" id="A0A062V3R4"/>
<dbReference type="RefSeq" id="WP_157834103.1">
    <property type="nucleotide sequence ID" value="NZ_JMIY01000006.1"/>
</dbReference>
<evidence type="ECO:0000313" key="3">
    <source>
        <dbReference type="Proteomes" id="UP000027153"/>
    </source>
</evidence>
<organism evidence="2 3">
    <name type="scientific">Candidatus Methanoperedens nitratireducens</name>
    <dbReference type="NCBI Taxonomy" id="1392998"/>
    <lineage>
        <taxon>Archaea</taxon>
        <taxon>Methanobacteriati</taxon>
        <taxon>Methanobacteriota</taxon>
        <taxon>Stenosarchaea group</taxon>
        <taxon>Methanomicrobia</taxon>
        <taxon>Methanosarcinales</taxon>
        <taxon>ANME-2 cluster</taxon>
        <taxon>Candidatus Methanoperedentaceae</taxon>
        <taxon>Candidatus Methanoperedens</taxon>
    </lineage>
</organism>